<dbReference type="InterPro" id="IPR007484">
    <property type="entry name" value="Peptidase_M28"/>
</dbReference>
<dbReference type="GO" id="GO:0006508">
    <property type="term" value="P:proteolysis"/>
    <property type="evidence" value="ECO:0007669"/>
    <property type="project" value="InterPro"/>
</dbReference>
<keyword evidence="4" id="KW-1133">Transmembrane helix</keyword>
<dbReference type="AlphaFoldDB" id="A0A1J4KXP3"/>
<evidence type="ECO:0000313" key="6">
    <source>
        <dbReference type="EMBL" id="OHT14478.1"/>
    </source>
</evidence>
<feature type="transmembrane region" description="Helical" evidence="4">
    <location>
        <begin position="328"/>
        <end position="346"/>
    </location>
</feature>
<keyword evidence="7" id="KW-1185">Reference proteome</keyword>
<dbReference type="SUPFAM" id="SSF53187">
    <property type="entry name" value="Zn-dependent exopeptidases"/>
    <property type="match status" value="1"/>
</dbReference>
<feature type="transmembrane region" description="Helical" evidence="4">
    <location>
        <begin position="508"/>
        <end position="525"/>
    </location>
</feature>
<dbReference type="RefSeq" id="XP_068367614.1">
    <property type="nucleotide sequence ID" value="XM_068498208.1"/>
</dbReference>
<keyword evidence="4" id="KW-0472">Membrane</keyword>
<sequence length="770" mass="87442">MISSIKLFFSFSIIIGMTLFIEAVMTGRIFNDYYEKSEFFNSDLANAHHKFLTDDVRHVGSPHYLKSVEYILSYLNEYSKINNPFITMNVSDICADVSVDPFVVNHQLQREVHNIHMTLSPKNNDNAKTVFIDAHWDSHPIGVGAYDNAISAAGMLEVIHAIILANKTIPAKLEFVFIGSEEFGLHGSALLTEECKISGYYLNLEGMGGSRPYGILNKAPKSSSIVRSFASVKGALLSTYVNDVVKFLTLGSDSRNFQKCNMSGAEAAFLGNPSTYHTEMDLPADPRDISAMGHIVLNCLFNFKPDEEEKNLIAIGISPFVILLDIEIAKILTITLILIGLTSIFFKTYSFKVLLIQLMKFICASLLSLVFLCAFAFIHSCVNSFSYAPYQRMSIVAIPLISILSFLGFYELFDSSDKFSLASIQIIFDGIFAVICREMDSQIFFISSLLFAVVRIWLLNYISNHFIYIFSLILSVISFLPTSVFFAMLFKALLGYTTMFAGYLCECYPYVVAWFFVMRILVTVLSISTKNEDEITYKSSKRSSIIYFFLSIILFAFIICLPYPYSDSYLIKGTAGEYVYSNSTANVHFLTEAGLRTALFLKKVVHHATFVETFHRPLLTGPAFVKNITSTFADRWPKYEFVELIKNSDSRLVRLEIDNNVGCDGFTVIIKCGEKECVNSVEYYKKIYHKKTTESNNTVVIRVVTIPKNEKYTIDFNLSEINPIPIDIMFTFYERSKERREFLNSFPSYVKEWAKERYIGDTQLLNSTWM</sequence>
<dbReference type="EMBL" id="MLAK01000363">
    <property type="protein sequence ID" value="OHT14478.1"/>
    <property type="molecule type" value="Genomic_DNA"/>
</dbReference>
<dbReference type="GeneID" id="94832912"/>
<feature type="transmembrane region" description="Helical" evidence="4">
    <location>
        <begin position="390"/>
        <end position="412"/>
    </location>
</feature>
<feature type="transmembrane region" description="Helical" evidence="4">
    <location>
        <begin position="545"/>
        <end position="565"/>
    </location>
</feature>
<keyword evidence="4" id="KW-0812">Transmembrane</keyword>
<evidence type="ECO:0000256" key="4">
    <source>
        <dbReference type="SAM" id="Phobius"/>
    </source>
</evidence>
<feature type="transmembrane region" description="Helical" evidence="4">
    <location>
        <begin position="358"/>
        <end position="378"/>
    </location>
</feature>
<feature type="domain" description="Peptidase M28" evidence="5">
    <location>
        <begin position="114"/>
        <end position="298"/>
    </location>
</feature>
<proteinExistence type="predicted"/>
<feature type="transmembrane region" description="Helical" evidence="4">
    <location>
        <begin position="441"/>
        <end position="459"/>
    </location>
</feature>
<accession>A0A1J4KXP3</accession>
<evidence type="ECO:0000256" key="1">
    <source>
        <dbReference type="ARBA" id="ARBA00001947"/>
    </source>
</evidence>
<keyword evidence="3" id="KW-0256">Endoplasmic reticulum</keyword>
<evidence type="ECO:0000259" key="5">
    <source>
        <dbReference type="Pfam" id="PF04389"/>
    </source>
</evidence>
<dbReference type="InterPro" id="IPR045175">
    <property type="entry name" value="M28_fam"/>
</dbReference>
<name>A0A1J4KXP3_9EUKA</name>
<dbReference type="GO" id="GO:0005783">
    <property type="term" value="C:endoplasmic reticulum"/>
    <property type="evidence" value="ECO:0007669"/>
    <property type="project" value="UniProtKB-SubCell"/>
</dbReference>
<comment type="cofactor">
    <cofactor evidence="1">
        <name>Zn(2+)</name>
        <dbReference type="ChEBI" id="CHEBI:29105"/>
    </cofactor>
</comment>
<feature type="transmembrane region" description="Helical" evidence="4">
    <location>
        <begin position="466"/>
        <end position="488"/>
    </location>
</feature>
<comment type="caution">
    <text evidence="6">The sequence shown here is derived from an EMBL/GenBank/DDBJ whole genome shotgun (WGS) entry which is preliminary data.</text>
</comment>
<gene>
    <name evidence="6" type="ORF">TRFO_15130</name>
</gene>
<dbReference type="OrthoDB" id="76293at2759"/>
<dbReference type="VEuPathDB" id="TrichDB:TRFO_15130"/>
<evidence type="ECO:0000256" key="2">
    <source>
        <dbReference type="ARBA" id="ARBA00004240"/>
    </source>
</evidence>
<dbReference type="Pfam" id="PF04389">
    <property type="entry name" value="Peptidase_M28"/>
    <property type="match status" value="1"/>
</dbReference>
<protein>
    <recommendedName>
        <fullName evidence="5">Peptidase M28 domain-containing protein</fullName>
    </recommendedName>
</protein>
<dbReference type="Proteomes" id="UP000179807">
    <property type="component" value="Unassembled WGS sequence"/>
</dbReference>
<evidence type="ECO:0000256" key="3">
    <source>
        <dbReference type="ARBA" id="ARBA00022824"/>
    </source>
</evidence>
<organism evidence="6 7">
    <name type="scientific">Tritrichomonas foetus</name>
    <dbReference type="NCBI Taxonomy" id="1144522"/>
    <lineage>
        <taxon>Eukaryota</taxon>
        <taxon>Metamonada</taxon>
        <taxon>Parabasalia</taxon>
        <taxon>Tritrichomonadida</taxon>
        <taxon>Tritrichomonadidae</taxon>
        <taxon>Tritrichomonas</taxon>
    </lineage>
</organism>
<comment type="subcellular location">
    <subcellularLocation>
        <location evidence="2">Endoplasmic reticulum</location>
    </subcellularLocation>
</comment>
<reference evidence="6" key="1">
    <citation type="submission" date="2016-10" db="EMBL/GenBank/DDBJ databases">
        <authorList>
            <person name="Benchimol M."/>
            <person name="Almeida L.G."/>
            <person name="Vasconcelos A.T."/>
            <person name="Perreira-Neves A."/>
            <person name="Rosa I.A."/>
            <person name="Tasca T."/>
            <person name="Bogo M.R."/>
            <person name="de Souza W."/>
        </authorList>
    </citation>
    <scope>NUCLEOTIDE SEQUENCE [LARGE SCALE GENOMIC DNA]</scope>
    <source>
        <strain evidence="6">K</strain>
    </source>
</reference>
<dbReference type="PANTHER" id="PTHR12147:SF22">
    <property type="entry name" value="ENDOPLASMIC RETICULUM METALLOPEPTIDASE 1"/>
    <property type="match status" value="1"/>
</dbReference>
<dbReference type="Gene3D" id="3.40.630.10">
    <property type="entry name" value="Zn peptidases"/>
    <property type="match status" value="1"/>
</dbReference>
<feature type="transmembrane region" description="Helical" evidence="4">
    <location>
        <begin position="7"/>
        <end position="30"/>
    </location>
</feature>
<feature type="transmembrane region" description="Helical" evidence="4">
    <location>
        <begin position="419"/>
        <end position="435"/>
    </location>
</feature>
<evidence type="ECO:0000313" key="7">
    <source>
        <dbReference type="Proteomes" id="UP000179807"/>
    </source>
</evidence>
<dbReference type="GO" id="GO:0008235">
    <property type="term" value="F:metalloexopeptidase activity"/>
    <property type="evidence" value="ECO:0007669"/>
    <property type="project" value="InterPro"/>
</dbReference>
<dbReference type="PANTHER" id="PTHR12147">
    <property type="entry name" value="METALLOPEPTIDASE M28 FAMILY MEMBER"/>
    <property type="match status" value="1"/>
</dbReference>